<sequence>MFRTSERAAGPACRAARPATAVLLTLALLAATACGVTQRQTLRVFADSSLTGVLGTLARTFEASHPDVAIAFHFGGGPALARRITQGEAADVLVAAPDATSLVVGATPRVFARDRMEIAVPRGNPAHVAALSDLAAPGVRVVLCVPAIPCGASADRALAAAGVTPGPVVRTMDASAALAKVRRGDADAALVGRTDIRAAAGAVDGVDLPASAGAAGEYAIASVPKSENHVPAREFVDLVLSDQGRRILADAGFSPA</sequence>
<gene>
    <name evidence="4" type="ORF">Mco01_20910</name>
</gene>
<dbReference type="PIRSF" id="PIRSF004846">
    <property type="entry name" value="ModA"/>
    <property type="match status" value="1"/>
</dbReference>
<dbReference type="RefSeq" id="WP_204056665.1">
    <property type="nucleotide sequence ID" value="NZ_BAAAGP010000016.1"/>
</dbReference>
<dbReference type="PROSITE" id="PS51257">
    <property type="entry name" value="PROKAR_LIPOPROTEIN"/>
    <property type="match status" value="1"/>
</dbReference>
<proteinExistence type="inferred from homology"/>
<keyword evidence="2" id="KW-0479">Metal-binding</keyword>
<evidence type="ECO:0000313" key="4">
    <source>
        <dbReference type="EMBL" id="GIH39091.1"/>
    </source>
</evidence>
<organism evidence="4 5">
    <name type="scientific">Microbispora corallina</name>
    <dbReference type="NCBI Taxonomy" id="83302"/>
    <lineage>
        <taxon>Bacteria</taxon>
        <taxon>Bacillati</taxon>
        <taxon>Actinomycetota</taxon>
        <taxon>Actinomycetes</taxon>
        <taxon>Streptosporangiales</taxon>
        <taxon>Streptosporangiaceae</taxon>
        <taxon>Microbispora</taxon>
    </lineage>
</organism>
<name>A0ABQ4FW96_9ACTN</name>
<accession>A0ABQ4FW96</accession>
<comment type="similarity">
    <text evidence="1">Belongs to the bacterial solute-binding protein ModA family.</text>
</comment>
<protein>
    <submittedName>
        <fullName evidence="4">Molybdate ABC transporter substrate-binding protein</fullName>
    </submittedName>
</protein>
<dbReference type="Pfam" id="PF13531">
    <property type="entry name" value="SBP_bac_11"/>
    <property type="match status" value="1"/>
</dbReference>
<dbReference type="InterPro" id="IPR005950">
    <property type="entry name" value="ModA"/>
</dbReference>
<dbReference type="Gene3D" id="3.40.190.10">
    <property type="entry name" value="Periplasmic binding protein-like II"/>
    <property type="match status" value="2"/>
</dbReference>
<evidence type="ECO:0000256" key="1">
    <source>
        <dbReference type="ARBA" id="ARBA00009175"/>
    </source>
</evidence>
<dbReference type="PANTHER" id="PTHR30632">
    <property type="entry name" value="MOLYBDATE-BINDING PERIPLASMIC PROTEIN"/>
    <property type="match status" value="1"/>
</dbReference>
<dbReference type="PANTHER" id="PTHR30632:SF0">
    <property type="entry name" value="SULFATE-BINDING PROTEIN"/>
    <property type="match status" value="1"/>
</dbReference>
<dbReference type="EMBL" id="BOOC01000006">
    <property type="protein sequence ID" value="GIH39091.1"/>
    <property type="molecule type" value="Genomic_DNA"/>
</dbReference>
<keyword evidence="3" id="KW-0732">Signal</keyword>
<evidence type="ECO:0000256" key="2">
    <source>
        <dbReference type="ARBA" id="ARBA00022723"/>
    </source>
</evidence>
<keyword evidence="5" id="KW-1185">Reference proteome</keyword>
<evidence type="ECO:0000313" key="5">
    <source>
        <dbReference type="Proteomes" id="UP000603904"/>
    </source>
</evidence>
<dbReference type="SUPFAM" id="SSF53850">
    <property type="entry name" value="Periplasmic binding protein-like II"/>
    <property type="match status" value="1"/>
</dbReference>
<comment type="caution">
    <text evidence="4">The sequence shown here is derived from an EMBL/GenBank/DDBJ whole genome shotgun (WGS) entry which is preliminary data.</text>
</comment>
<reference evidence="4 5" key="1">
    <citation type="submission" date="2021-01" db="EMBL/GenBank/DDBJ databases">
        <title>Whole genome shotgun sequence of Microbispora corallina NBRC 16416.</title>
        <authorList>
            <person name="Komaki H."/>
            <person name="Tamura T."/>
        </authorList>
    </citation>
    <scope>NUCLEOTIDE SEQUENCE [LARGE SCALE GENOMIC DNA]</scope>
    <source>
        <strain evidence="4 5">NBRC 16416</strain>
    </source>
</reference>
<dbReference type="InterPro" id="IPR050682">
    <property type="entry name" value="ModA/WtpA"/>
</dbReference>
<evidence type="ECO:0000256" key="3">
    <source>
        <dbReference type="ARBA" id="ARBA00022729"/>
    </source>
</evidence>
<dbReference type="Proteomes" id="UP000603904">
    <property type="component" value="Unassembled WGS sequence"/>
</dbReference>